<dbReference type="EMBL" id="MH651189">
    <property type="protein sequence ID" value="AXQ65136.1"/>
    <property type="molecule type" value="Genomic_DNA"/>
</dbReference>
<proteinExistence type="predicted"/>
<dbReference type="RefSeq" id="YP_010050954.1">
    <property type="nucleotide sequence ID" value="NC_054436.1"/>
</dbReference>
<evidence type="ECO:0000313" key="1">
    <source>
        <dbReference type="EMBL" id="AXQ65136.1"/>
    </source>
</evidence>
<reference evidence="1 2" key="1">
    <citation type="submission" date="2018-07" db="EMBL/GenBank/DDBJ databases">
        <authorList>
            <person name="Roberston F.H."/>
            <person name="Ghiringhelli B.C."/>
            <person name="Garcia S."/>
            <person name="Henry S."/>
            <person name="Naegele L."/>
            <person name="Slowan-Pomeroy T."/>
            <person name="Briggs L.A."/>
            <person name="Warner M.H."/>
            <person name="Garlena R.A."/>
            <person name="Russell D.A."/>
            <person name="Pope W.H."/>
            <person name="Jacobs-Sera D."/>
            <person name="Hatfull G.F."/>
        </authorList>
    </citation>
    <scope>NUCLEOTIDE SEQUENCE [LARGE SCALE GENOMIC DNA]</scope>
</reference>
<keyword evidence="2" id="KW-1185">Reference proteome</keyword>
<accession>A0A385E075</accession>
<dbReference type="GeneID" id="63911693"/>
<evidence type="ECO:0000313" key="2">
    <source>
        <dbReference type="Proteomes" id="UP000262719"/>
    </source>
</evidence>
<name>A0A385E075_9CAUD</name>
<dbReference type="Proteomes" id="UP000262719">
    <property type="component" value="Segment"/>
</dbReference>
<dbReference type="KEGG" id="vg:63911693"/>
<protein>
    <submittedName>
        <fullName evidence="1">Head-to-tail connector complex protein</fullName>
    </submittedName>
</protein>
<organism evidence="1 2">
    <name type="scientific">Gordonia phage Schmidt</name>
    <dbReference type="NCBI Taxonomy" id="2301697"/>
    <lineage>
        <taxon>Viruses</taxon>
        <taxon>Duplodnaviria</taxon>
        <taxon>Heunggongvirae</taxon>
        <taxon>Uroviricota</taxon>
        <taxon>Caudoviricetes</taxon>
        <taxon>Ruthgordonvirinae</taxon>
        <taxon>Schmidtvirus</taxon>
        <taxon>Schmidtvirus schmidt</taxon>
    </lineage>
</organism>
<gene>
    <name evidence="1" type="primary">14</name>
    <name evidence="1" type="ORF">SEA_SCHMIDT_14</name>
</gene>
<sequence>MAATLDPLAELIAVVHEGGWSVGHEMPVDEPWQLPRVQVLGLPGTPTFEAWGGRTLGRAVPHDVIVWANEDHVAAAVARDVAAWVEGVHGRVIVTLDNLPHEVSDPNPQLRRWQFTATVSWRV</sequence>